<accession>A0A8E5HP54</accession>
<proteinExistence type="predicted"/>
<dbReference type="AlphaFoldDB" id="A0A8E5HP54"/>
<dbReference type="KEGG" id="uvi:66063573"/>
<dbReference type="Proteomes" id="UP000027002">
    <property type="component" value="Chromosome 2"/>
</dbReference>
<dbReference type="GeneID" id="66063573"/>
<protein>
    <submittedName>
        <fullName evidence="2">Uncharacterized protein</fullName>
    </submittedName>
</protein>
<gene>
    <name evidence="2" type="ORF">UV8b_02795</name>
</gene>
<dbReference type="RefSeq" id="XP_042996227.1">
    <property type="nucleotide sequence ID" value="XM_043140293.1"/>
</dbReference>
<evidence type="ECO:0000313" key="3">
    <source>
        <dbReference type="Proteomes" id="UP000027002"/>
    </source>
</evidence>
<name>A0A8E5HP54_USTVR</name>
<feature type="region of interest" description="Disordered" evidence="1">
    <location>
        <begin position="1"/>
        <end position="68"/>
    </location>
</feature>
<dbReference type="EMBL" id="CP072754">
    <property type="protein sequence ID" value="QUC18554.1"/>
    <property type="molecule type" value="Genomic_DNA"/>
</dbReference>
<reference evidence="2" key="1">
    <citation type="submission" date="2020-03" db="EMBL/GenBank/DDBJ databases">
        <title>A mixture of massive structural variations and highly conserved coding sequences in Ustilaginoidea virens genome.</title>
        <authorList>
            <person name="Zhang K."/>
            <person name="Zhao Z."/>
            <person name="Zhang Z."/>
            <person name="Li Y."/>
            <person name="Hsiang T."/>
            <person name="Sun W."/>
        </authorList>
    </citation>
    <scope>NUCLEOTIDE SEQUENCE</scope>
    <source>
        <strain evidence="2">UV-8b</strain>
    </source>
</reference>
<keyword evidence="3" id="KW-1185">Reference proteome</keyword>
<sequence length="129" mass="14011">MLPQGFHVVDPSTQWRQTKPWAATSEMSQEVEVTESSARTKEKGTTTTTTTPGGNRENSSRGAGRVPADPMKIMNSWHQATCRFCVAYGFMARLSLAFVAFRSAARHGMMARLRPSSPAEHTAVAGLPG</sequence>
<organism evidence="2 3">
    <name type="scientific">Ustilaginoidea virens</name>
    <name type="common">Rice false smut fungus</name>
    <name type="synonym">Villosiclava virens</name>
    <dbReference type="NCBI Taxonomy" id="1159556"/>
    <lineage>
        <taxon>Eukaryota</taxon>
        <taxon>Fungi</taxon>
        <taxon>Dikarya</taxon>
        <taxon>Ascomycota</taxon>
        <taxon>Pezizomycotina</taxon>
        <taxon>Sordariomycetes</taxon>
        <taxon>Hypocreomycetidae</taxon>
        <taxon>Hypocreales</taxon>
        <taxon>Clavicipitaceae</taxon>
        <taxon>Ustilaginoidea</taxon>
    </lineage>
</organism>
<evidence type="ECO:0000256" key="1">
    <source>
        <dbReference type="SAM" id="MobiDB-lite"/>
    </source>
</evidence>
<evidence type="ECO:0000313" key="2">
    <source>
        <dbReference type="EMBL" id="QUC18554.1"/>
    </source>
</evidence>
<feature type="compositionally biased region" description="Polar residues" evidence="1">
    <location>
        <begin position="52"/>
        <end position="61"/>
    </location>
</feature>